<sequence>MANLGKCYDSTCCVNDAVCCTMNLTTGESTTIWENETSFVVNGTVMIENNGSPGTPSASLFVNGASANIVVGPGECRSVTLNNLELIVLNGVGGTGTASIKVSFSLNYKY</sequence>
<name>A0ABS2QUS4_9BACI</name>
<evidence type="ECO:0000259" key="1">
    <source>
        <dbReference type="Pfam" id="PF13157"/>
    </source>
</evidence>
<gene>
    <name evidence="2" type="ORF">JOC83_001795</name>
</gene>
<dbReference type="InterPro" id="IPR025055">
    <property type="entry name" value="Ena_core"/>
</dbReference>
<dbReference type="RefSeq" id="WP_205186366.1">
    <property type="nucleotide sequence ID" value="NZ_JAFBFC010000003.1"/>
</dbReference>
<organism evidence="2 3">
    <name type="scientific">Priestia iocasae</name>
    <dbReference type="NCBI Taxonomy" id="2291674"/>
    <lineage>
        <taxon>Bacteria</taxon>
        <taxon>Bacillati</taxon>
        <taxon>Bacillota</taxon>
        <taxon>Bacilli</taxon>
        <taxon>Bacillales</taxon>
        <taxon>Bacillaceae</taxon>
        <taxon>Priestia</taxon>
    </lineage>
</organism>
<reference evidence="2 3" key="1">
    <citation type="submission" date="2021-01" db="EMBL/GenBank/DDBJ databases">
        <title>Genomic Encyclopedia of Type Strains, Phase IV (KMG-IV): sequencing the most valuable type-strain genomes for metagenomic binning, comparative biology and taxonomic classification.</title>
        <authorList>
            <person name="Goeker M."/>
        </authorList>
    </citation>
    <scope>NUCLEOTIDE SEQUENCE [LARGE SCALE GENOMIC DNA]</scope>
    <source>
        <strain evidence="2 3">DSM 104297</strain>
    </source>
</reference>
<dbReference type="EMBL" id="JAFBFC010000003">
    <property type="protein sequence ID" value="MBM7702948.1"/>
    <property type="molecule type" value="Genomic_DNA"/>
</dbReference>
<accession>A0ABS2QUS4</accession>
<feature type="domain" description="Endospore appendages core" evidence="1">
    <location>
        <begin position="7"/>
        <end position="109"/>
    </location>
</feature>
<dbReference type="Proteomes" id="UP000809829">
    <property type="component" value="Unassembled WGS sequence"/>
</dbReference>
<proteinExistence type="predicted"/>
<comment type="caution">
    <text evidence="2">The sequence shown here is derived from an EMBL/GenBank/DDBJ whole genome shotgun (WGS) entry which is preliminary data.</text>
</comment>
<dbReference type="Pfam" id="PF13157">
    <property type="entry name" value="Enas"/>
    <property type="match status" value="1"/>
</dbReference>
<evidence type="ECO:0000313" key="2">
    <source>
        <dbReference type="EMBL" id="MBM7702948.1"/>
    </source>
</evidence>
<protein>
    <recommendedName>
        <fullName evidence="1">Endospore appendages core domain-containing protein</fullName>
    </recommendedName>
</protein>
<keyword evidence="3" id="KW-1185">Reference proteome</keyword>
<evidence type="ECO:0000313" key="3">
    <source>
        <dbReference type="Proteomes" id="UP000809829"/>
    </source>
</evidence>